<evidence type="ECO:0000256" key="1">
    <source>
        <dbReference type="SAM" id="MobiDB-lite"/>
    </source>
</evidence>
<keyword evidence="3" id="KW-1185">Reference proteome</keyword>
<comment type="caution">
    <text evidence="2">The sequence shown here is derived from an EMBL/GenBank/DDBJ whole genome shotgun (WGS) entry which is preliminary data.</text>
</comment>
<feature type="compositionally biased region" description="Basic residues" evidence="1">
    <location>
        <begin position="1"/>
        <end position="17"/>
    </location>
</feature>
<protein>
    <submittedName>
        <fullName evidence="2">2800_t:CDS:1</fullName>
    </submittedName>
</protein>
<proteinExistence type="predicted"/>
<feature type="non-terminal residue" evidence="2">
    <location>
        <position position="1"/>
    </location>
</feature>
<dbReference type="OrthoDB" id="2408011at2759"/>
<gene>
    <name evidence="2" type="ORF">RFULGI_LOCUS6581</name>
</gene>
<feature type="region of interest" description="Disordered" evidence="1">
    <location>
        <begin position="1"/>
        <end position="22"/>
    </location>
</feature>
<organism evidence="2 3">
    <name type="scientific">Racocetra fulgida</name>
    <dbReference type="NCBI Taxonomy" id="60492"/>
    <lineage>
        <taxon>Eukaryota</taxon>
        <taxon>Fungi</taxon>
        <taxon>Fungi incertae sedis</taxon>
        <taxon>Mucoromycota</taxon>
        <taxon>Glomeromycotina</taxon>
        <taxon>Glomeromycetes</taxon>
        <taxon>Diversisporales</taxon>
        <taxon>Gigasporaceae</taxon>
        <taxon>Racocetra</taxon>
    </lineage>
</organism>
<sequence>MPLLSKRKRKARNRSRNVKGQYNGEDDVLDELSELYNRNDDDVSNRSKDLNVDDLDGWDDTKNIETVQEFNLVWKNDNQLEKIKRGLYMKGKTPKSTYYDKYGLNRTYTKAAVGTKKITSFFNNTKSNELEASSDLELCASSNSESEVDLYACKAKDLKKQLEQDHNKLIVKEYNYKRAIFEYLSLLSNNNGRGKIKASLEVAQKIFIDGGVWKARKIQYLTKYWLLNDKLPPSRHGKHQKTIRIIDDEDIKDKCHTWIRSQNFKVNLAGLKKFIEE</sequence>
<reference evidence="2" key="1">
    <citation type="submission" date="2021-06" db="EMBL/GenBank/DDBJ databases">
        <authorList>
            <person name="Kallberg Y."/>
            <person name="Tangrot J."/>
            <person name="Rosling A."/>
        </authorList>
    </citation>
    <scope>NUCLEOTIDE SEQUENCE</scope>
    <source>
        <strain evidence="2">IN212</strain>
    </source>
</reference>
<name>A0A9N9CHQ3_9GLOM</name>
<dbReference type="AlphaFoldDB" id="A0A9N9CHQ3"/>
<dbReference type="Proteomes" id="UP000789396">
    <property type="component" value="Unassembled WGS sequence"/>
</dbReference>
<accession>A0A9N9CHQ3</accession>
<evidence type="ECO:0000313" key="3">
    <source>
        <dbReference type="Proteomes" id="UP000789396"/>
    </source>
</evidence>
<evidence type="ECO:0000313" key="2">
    <source>
        <dbReference type="EMBL" id="CAG8600456.1"/>
    </source>
</evidence>
<dbReference type="EMBL" id="CAJVPZ010008669">
    <property type="protein sequence ID" value="CAG8600456.1"/>
    <property type="molecule type" value="Genomic_DNA"/>
</dbReference>